<evidence type="ECO:0000256" key="1">
    <source>
        <dbReference type="ARBA" id="ARBA00004173"/>
    </source>
</evidence>
<comment type="subcellular location">
    <subcellularLocation>
        <location evidence="1">Mitochondrion</location>
    </subcellularLocation>
</comment>
<protein>
    <submittedName>
        <fullName evidence="7">28S ribosomal protein S24, mitochondrial</fullName>
    </submittedName>
</protein>
<evidence type="ECO:0000256" key="5">
    <source>
        <dbReference type="ARBA" id="ARBA00023128"/>
    </source>
</evidence>
<dbReference type="GO" id="GO:0006412">
    <property type="term" value="P:translation"/>
    <property type="evidence" value="ECO:0007669"/>
    <property type="project" value="TreeGrafter"/>
</dbReference>
<evidence type="ECO:0000256" key="4">
    <source>
        <dbReference type="ARBA" id="ARBA00022980"/>
    </source>
</evidence>
<keyword evidence="9" id="KW-1185">Reference proteome</keyword>
<accession>A0A834VHR1</accession>
<dbReference type="GO" id="GO:1990904">
    <property type="term" value="C:ribonucleoprotein complex"/>
    <property type="evidence" value="ECO:0007669"/>
    <property type="project" value="UniProtKB-KW"/>
</dbReference>
<dbReference type="GO" id="GO:0005739">
    <property type="term" value="C:mitochondrion"/>
    <property type="evidence" value="ECO:0007669"/>
    <property type="project" value="UniProtKB-SubCell"/>
</dbReference>
<dbReference type="Proteomes" id="UP000070412">
    <property type="component" value="Unassembled WGS sequence"/>
</dbReference>
<evidence type="ECO:0000256" key="3">
    <source>
        <dbReference type="ARBA" id="ARBA00022946"/>
    </source>
</evidence>
<proteinExistence type="inferred from homology"/>
<organism evidence="7">
    <name type="scientific">Sarcoptes scabiei</name>
    <name type="common">Itch mite</name>
    <name type="synonym">Acarus scabiei</name>
    <dbReference type="NCBI Taxonomy" id="52283"/>
    <lineage>
        <taxon>Eukaryota</taxon>
        <taxon>Metazoa</taxon>
        <taxon>Ecdysozoa</taxon>
        <taxon>Arthropoda</taxon>
        <taxon>Chelicerata</taxon>
        <taxon>Arachnida</taxon>
        <taxon>Acari</taxon>
        <taxon>Acariformes</taxon>
        <taxon>Sarcoptiformes</taxon>
        <taxon>Astigmata</taxon>
        <taxon>Psoroptidia</taxon>
        <taxon>Sarcoptoidea</taxon>
        <taxon>Sarcoptidae</taxon>
        <taxon>Sarcoptinae</taxon>
        <taxon>Sarcoptes</taxon>
    </lineage>
</organism>
<sequence>MWISSSISITDLQSPQQQPSQRFSQLLTTIEAIELMPLLPGLKSSVQTLYVLIQARNKCQAGRYRITLKRNRPLTYEQANKPSLIGVRKGWNSWNTSSLLGTPLSSEIAIEDEFIRKFLAGTWHRLFLSEIIIKRHSNTIRIGGIVNQTILPQKYYFLLGYTEELLSNLLKSPVKIDICTTEDKNALIYKYI</sequence>
<reference evidence="8" key="3">
    <citation type="submission" date="2022-06" db="UniProtKB">
        <authorList>
            <consortium name="EnsemblMetazoa"/>
        </authorList>
    </citation>
    <scope>IDENTIFICATION</scope>
</reference>
<evidence type="ECO:0000313" key="7">
    <source>
        <dbReference type="EMBL" id="KAF7496455.1"/>
    </source>
</evidence>
<keyword evidence="5" id="KW-0496">Mitochondrion</keyword>
<dbReference type="PANTHER" id="PTHR21244">
    <property type="entry name" value="MITOCHONDRIAL 28S RIBOSOMAL PROTEIN S24"/>
    <property type="match status" value="1"/>
</dbReference>
<dbReference type="Pfam" id="PF14955">
    <property type="entry name" value="MRP-S24"/>
    <property type="match status" value="1"/>
</dbReference>
<gene>
    <name evidence="7" type="ORF">SSS_5123</name>
</gene>
<dbReference type="InterPro" id="IPR026146">
    <property type="entry name" value="Ribosomal_uS3m"/>
</dbReference>
<dbReference type="AlphaFoldDB" id="A0A834VHR1"/>
<evidence type="ECO:0000256" key="2">
    <source>
        <dbReference type="ARBA" id="ARBA00010761"/>
    </source>
</evidence>
<dbReference type="EnsemblMetazoa" id="SSS_5123s_mrna">
    <property type="protein sequence ID" value="KAF7496455.1"/>
    <property type="gene ID" value="SSS_5123"/>
</dbReference>
<evidence type="ECO:0000313" key="9">
    <source>
        <dbReference type="Proteomes" id="UP000070412"/>
    </source>
</evidence>
<dbReference type="OrthoDB" id="5950413at2759"/>
<comment type="similarity">
    <text evidence="2">Belongs to the universal ribosomal protein uS3 family.</text>
</comment>
<evidence type="ECO:0000313" key="8">
    <source>
        <dbReference type="EnsemblMetazoa" id="KAF7496455.1"/>
    </source>
</evidence>
<keyword evidence="4 7" id="KW-0689">Ribosomal protein</keyword>
<keyword evidence="3" id="KW-0809">Transit peptide</keyword>
<name>A0A834VHR1_SARSC</name>
<dbReference type="GO" id="GO:0005840">
    <property type="term" value="C:ribosome"/>
    <property type="evidence" value="ECO:0007669"/>
    <property type="project" value="UniProtKB-KW"/>
</dbReference>
<evidence type="ECO:0000256" key="6">
    <source>
        <dbReference type="ARBA" id="ARBA00023274"/>
    </source>
</evidence>
<dbReference type="PANTHER" id="PTHR21244:SF1">
    <property type="entry name" value="SMALL RIBOSOMAL SUBUNIT PROTEIN US3M"/>
    <property type="match status" value="1"/>
</dbReference>
<reference evidence="9" key="1">
    <citation type="journal article" date="2020" name="PLoS Negl. Trop. Dis.">
        <title>High-quality nuclear genome for Sarcoptes scabiei-A critical resource for a neglected parasite.</title>
        <authorList>
            <person name="Korhonen P.K."/>
            <person name="Gasser R.B."/>
            <person name="Ma G."/>
            <person name="Wang T."/>
            <person name="Stroehlein A.J."/>
            <person name="Young N.D."/>
            <person name="Ang C.S."/>
            <person name="Fernando D.D."/>
            <person name="Lu H.C."/>
            <person name="Taylor S."/>
            <person name="Reynolds S.L."/>
            <person name="Mofiz E."/>
            <person name="Najaraj S.H."/>
            <person name="Gowda H."/>
            <person name="Madugundu A."/>
            <person name="Renuse S."/>
            <person name="Holt D."/>
            <person name="Pandey A."/>
            <person name="Papenfuss A.T."/>
            <person name="Fischer K."/>
        </authorList>
    </citation>
    <scope>NUCLEOTIDE SEQUENCE [LARGE SCALE GENOMIC DNA]</scope>
</reference>
<keyword evidence="6" id="KW-0687">Ribonucleoprotein</keyword>
<dbReference type="EMBL" id="WVUK01000007">
    <property type="protein sequence ID" value="KAF7496455.1"/>
    <property type="molecule type" value="Genomic_DNA"/>
</dbReference>
<reference evidence="7" key="2">
    <citation type="submission" date="2020-01" db="EMBL/GenBank/DDBJ databases">
        <authorList>
            <person name="Korhonen P.K.K."/>
            <person name="Guangxu M.G."/>
            <person name="Wang T.W."/>
            <person name="Stroehlein A.J.S."/>
            <person name="Young N.D."/>
            <person name="Ang C.-S.A."/>
            <person name="Fernando D.W.F."/>
            <person name="Lu H.L."/>
            <person name="Taylor S.T."/>
            <person name="Ehtesham M.E.M."/>
            <person name="Najaraj S.H.N."/>
            <person name="Harsha G.H.G."/>
            <person name="Madugundu A.M."/>
            <person name="Renuse S.R."/>
            <person name="Holt D.H."/>
            <person name="Pandey A.P."/>
            <person name="Papenfuss A.P."/>
            <person name="Gasser R.B.G."/>
            <person name="Fischer K.F."/>
        </authorList>
    </citation>
    <scope>NUCLEOTIDE SEQUENCE</scope>
    <source>
        <strain evidence="7">SSS_KF_BRIS2020</strain>
    </source>
</reference>